<dbReference type="STRING" id="529505.SAMN05421761_105155"/>
<reference evidence="2" key="1">
    <citation type="submission" date="2017-01" db="EMBL/GenBank/DDBJ databases">
        <authorList>
            <person name="Varghese N."/>
            <person name="Submissions S."/>
        </authorList>
    </citation>
    <scope>NUCLEOTIDE SEQUENCE [LARGE SCALE GENOMIC DNA]</scope>
    <source>
        <strain evidence="2">DSM 46698</strain>
    </source>
</reference>
<evidence type="ECO:0000313" key="2">
    <source>
        <dbReference type="Proteomes" id="UP000186026"/>
    </source>
</evidence>
<protein>
    <submittedName>
        <fullName evidence="1">Uncharacterized protein</fullName>
    </submittedName>
</protein>
<evidence type="ECO:0000313" key="1">
    <source>
        <dbReference type="EMBL" id="SIS81872.1"/>
    </source>
</evidence>
<organism evidence="1 2">
    <name type="scientific">Belliella pelovolcani</name>
    <dbReference type="NCBI Taxonomy" id="529505"/>
    <lineage>
        <taxon>Bacteria</taxon>
        <taxon>Pseudomonadati</taxon>
        <taxon>Bacteroidota</taxon>
        <taxon>Cytophagia</taxon>
        <taxon>Cytophagales</taxon>
        <taxon>Cyclobacteriaceae</taxon>
        <taxon>Belliella</taxon>
    </lineage>
</organism>
<accession>A0A1N7M745</accession>
<name>A0A1N7M745_9BACT</name>
<sequence>MLGSLFISKTGFDQGRLVKHTPQQLNSCMPDLTLDKSTILSTFSSYY</sequence>
<keyword evidence="2" id="KW-1185">Reference proteome</keyword>
<dbReference type="Proteomes" id="UP000186026">
    <property type="component" value="Unassembled WGS sequence"/>
</dbReference>
<dbReference type="AlphaFoldDB" id="A0A1N7M745"/>
<dbReference type="EMBL" id="FTOP01000005">
    <property type="protein sequence ID" value="SIS81872.1"/>
    <property type="molecule type" value="Genomic_DNA"/>
</dbReference>
<gene>
    <name evidence="1" type="ORF">SAMN05421761_105155</name>
</gene>
<proteinExistence type="predicted"/>